<evidence type="ECO:0000259" key="11">
    <source>
        <dbReference type="PROSITE" id="PS50011"/>
    </source>
</evidence>
<evidence type="ECO:0000256" key="10">
    <source>
        <dbReference type="SAM" id="Phobius"/>
    </source>
</evidence>
<feature type="compositionally biased region" description="Low complexity" evidence="9">
    <location>
        <begin position="605"/>
        <end position="631"/>
    </location>
</feature>
<comment type="catalytic activity">
    <reaction evidence="8">
        <text>L-seryl-[protein] + ATP = O-phospho-L-seryl-[protein] + ADP + H(+)</text>
        <dbReference type="Rhea" id="RHEA:17989"/>
        <dbReference type="Rhea" id="RHEA-COMP:9863"/>
        <dbReference type="Rhea" id="RHEA-COMP:11604"/>
        <dbReference type="ChEBI" id="CHEBI:15378"/>
        <dbReference type="ChEBI" id="CHEBI:29999"/>
        <dbReference type="ChEBI" id="CHEBI:30616"/>
        <dbReference type="ChEBI" id="CHEBI:83421"/>
        <dbReference type="ChEBI" id="CHEBI:456216"/>
        <dbReference type="EC" id="2.7.11.1"/>
    </reaction>
</comment>
<reference evidence="13 14" key="1">
    <citation type="submission" date="2018-05" db="EMBL/GenBank/DDBJ databases">
        <title>The Hungate 1000. A catalogue of reference genomes from the rumen microbiome.</title>
        <authorList>
            <person name="Kelly W."/>
        </authorList>
    </citation>
    <scope>NUCLEOTIDE SEQUENCE [LARGE SCALE GENOMIC DNA]</scope>
    <source>
        <strain evidence="13 14">SAb67</strain>
    </source>
</reference>
<feature type="compositionally biased region" description="Low complexity" evidence="9">
    <location>
        <begin position="339"/>
        <end position="350"/>
    </location>
</feature>
<dbReference type="STRING" id="1265.SAMN02910280_0296"/>
<feature type="transmembrane region" description="Helical" evidence="10">
    <location>
        <begin position="403"/>
        <end position="425"/>
    </location>
</feature>
<evidence type="ECO:0000313" key="14">
    <source>
        <dbReference type="Proteomes" id="UP000245720"/>
    </source>
</evidence>
<proteinExistence type="predicted"/>
<dbReference type="InterPro" id="IPR005543">
    <property type="entry name" value="PASTA_dom"/>
</dbReference>
<dbReference type="PROSITE" id="PS50011">
    <property type="entry name" value="PROTEIN_KINASE_DOM"/>
    <property type="match status" value="1"/>
</dbReference>
<dbReference type="SMART" id="SM00220">
    <property type="entry name" value="S_TKc"/>
    <property type="match status" value="1"/>
</dbReference>
<evidence type="ECO:0000256" key="1">
    <source>
        <dbReference type="ARBA" id="ARBA00012513"/>
    </source>
</evidence>
<dbReference type="Gene3D" id="1.10.510.10">
    <property type="entry name" value="Transferase(Phosphotransferase) domain 1"/>
    <property type="match status" value="1"/>
</dbReference>
<comment type="caution">
    <text evidence="13">The sequence shown here is derived from an EMBL/GenBank/DDBJ whole genome shotgun (WGS) entry which is preliminary data.</text>
</comment>
<evidence type="ECO:0000256" key="9">
    <source>
        <dbReference type="SAM" id="MobiDB-lite"/>
    </source>
</evidence>
<dbReference type="GO" id="GO:0005524">
    <property type="term" value="F:ATP binding"/>
    <property type="evidence" value="ECO:0007669"/>
    <property type="project" value="UniProtKB-KW"/>
</dbReference>
<dbReference type="CDD" id="cd06577">
    <property type="entry name" value="PASTA_pknB"/>
    <property type="match status" value="1"/>
</dbReference>
<dbReference type="Proteomes" id="UP000245720">
    <property type="component" value="Unassembled WGS sequence"/>
</dbReference>
<feature type="compositionally biased region" description="Polar residues" evidence="9">
    <location>
        <begin position="352"/>
        <end position="366"/>
    </location>
</feature>
<gene>
    <name evidence="13" type="ORF">IE37_02292</name>
</gene>
<feature type="region of interest" description="Disordered" evidence="9">
    <location>
        <begin position="605"/>
        <end position="664"/>
    </location>
</feature>
<keyword evidence="6" id="KW-0067">ATP-binding</keyword>
<feature type="domain" description="PASTA" evidence="12">
    <location>
        <begin position="453"/>
        <end position="518"/>
    </location>
</feature>
<dbReference type="SUPFAM" id="SSF56112">
    <property type="entry name" value="Protein kinase-like (PK-like)"/>
    <property type="match status" value="1"/>
</dbReference>
<evidence type="ECO:0000259" key="12">
    <source>
        <dbReference type="PROSITE" id="PS51178"/>
    </source>
</evidence>
<keyword evidence="3" id="KW-0677">Repeat</keyword>
<feature type="domain" description="PASTA" evidence="12">
    <location>
        <begin position="519"/>
        <end position="595"/>
    </location>
</feature>
<dbReference type="InterPro" id="IPR011009">
    <property type="entry name" value="Kinase-like_dom_sf"/>
</dbReference>
<keyword evidence="10" id="KW-0812">Transmembrane</keyword>
<comment type="catalytic activity">
    <reaction evidence="7">
        <text>L-threonyl-[protein] + ATP = O-phospho-L-threonyl-[protein] + ADP + H(+)</text>
        <dbReference type="Rhea" id="RHEA:46608"/>
        <dbReference type="Rhea" id="RHEA-COMP:11060"/>
        <dbReference type="Rhea" id="RHEA-COMP:11605"/>
        <dbReference type="ChEBI" id="CHEBI:15378"/>
        <dbReference type="ChEBI" id="CHEBI:30013"/>
        <dbReference type="ChEBI" id="CHEBI:30616"/>
        <dbReference type="ChEBI" id="CHEBI:61977"/>
        <dbReference type="ChEBI" id="CHEBI:456216"/>
        <dbReference type="EC" id="2.7.11.1"/>
    </reaction>
</comment>
<protein>
    <recommendedName>
        <fullName evidence="1">non-specific serine/threonine protein kinase</fullName>
        <ecNumber evidence="1">2.7.11.1</ecNumber>
    </recommendedName>
</protein>
<dbReference type="PANTHER" id="PTHR43289:SF6">
    <property type="entry name" value="SERINE_THREONINE-PROTEIN KINASE NEKL-3"/>
    <property type="match status" value="1"/>
</dbReference>
<dbReference type="PROSITE" id="PS51178">
    <property type="entry name" value="PASTA"/>
    <property type="match status" value="2"/>
</dbReference>
<dbReference type="PANTHER" id="PTHR43289">
    <property type="entry name" value="MITOGEN-ACTIVATED PROTEIN KINASE KINASE KINASE 20-RELATED"/>
    <property type="match status" value="1"/>
</dbReference>
<organism evidence="13 14">
    <name type="scientific">Ruminococcus flavefaciens</name>
    <dbReference type="NCBI Taxonomy" id="1265"/>
    <lineage>
        <taxon>Bacteria</taxon>
        <taxon>Bacillati</taxon>
        <taxon>Bacillota</taxon>
        <taxon>Clostridia</taxon>
        <taxon>Eubacteriales</taxon>
        <taxon>Oscillospiraceae</taxon>
        <taxon>Ruminococcus</taxon>
    </lineage>
</organism>
<dbReference type="EMBL" id="QGDI01000009">
    <property type="protein sequence ID" value="PWJ11529.1"/>
    <property type="molecule type" value="Genomic_DNA"/>
</dbReference>
<keyword evidence="10" id="KW-1133">Transmembrane helix</keyword>
<dbReference type="SMART" id="SM00740">
    <property type="entry name" value="PASTA"/>
    <property type="match status" value="2"/>
</dbReference>
<keyword evidence="2" id="KW-0808">Transferase</keyword>
<dbReference type="OrthoDB" id="9788659at2"/>
<keyword evidence="4" id="KW-0547">Nucleotide-binding</keyword>
<evidence type="ECO:0000256" key="2">
    <source>
        <dbReference type="ARBA" id="ARBA00022679"/>
    </source>
</evidence>
<name>A0A315XW84_RUMFL</name>
<evidence type="ECO:0000256" key="5">
    <source>
        <dbReference type="ARBA" id="ARBA00022777"/>
    </source>
</evidence>
<keyword evidence="5 13" id="KW-0418">Kinase</keyword>
<accession>A0A315XW84</accession>
<evidence type="ECO:0000256" key="4">
    <source>
        <dbReference type="ARBA" id="ARBA00022741"/>
    </source>
</evidence>
<evidence type="ECO:0000313" key="13">
    <source>
        <dbReference type="EMBL" id="PWJ11529.1"/>
    </source>
</evidence>
<feature type="region of interest" description="Disordered" evidence="9">
    <location>
        <begin position="320"/>
        <end position="384"/>
    </location>
</feature>
<evidence type="ECO:0000256" key="6">
    <source>
        <dbReference type="ARBA" id="ARBA00022840"/>
    </source>
</evidence>
<dbReference type="InterPro" id="IPR000719">
    <property type="entry name" value="Prot_kinase_dom"/>
</dbReference>
<evidence type="ECO:0000256" key="3">
    <source>
        <dbReference type="ARBA" id="ARBA00022737"/>
    </source>
</evidence>
<evidence type="ECO:0000256" key="7">
    <source>
        <dbReference type="ARBA" id="ARBA00047899"/>
    </source>
</evidence>
<dbReference type="AlphaFoldDB" id="A0A315XW84"/>
<dbReference type="Gene3D" id="3.30.10.20">
    <property type="match status" value="2"/>
</dbReference>
<dbReference type="GO" id="GO:0004674">
    <property type="term" value="F:protein serine/threonine kinase activity"/>
    <property type="evidence" value="ECO:0007669"/>
    <property type="project" value="UniProtKB-EC"/>
</dbReference>
<feature type="domain" description="Protein kinase" evidence="11">
    <location>
        <begin position="47"/>
        <end position="318"/>
    </location>
</feature>
<feature type="compositionally biased region" description="Pro residues" evidence="9">
    <location>
        <begin position="632"/>
        <end position="649"/>
    </location>
</feature>
<keyword evidence="10" id="KW-0472">Membrane</keyword>
<dbReference type="Pfam" id="PF00069">
    <property type="entry name" value="Pkinase"/>
    <property type="match status" value="1"/>
</dbReference>
<sequence length="664" mass="73840">MGDSKYCFKCMEPYGQELHVCPSCGYVETASYDPMYVPPGTILHSKYLCGILLEYNGEGATYIGCDTTTGKKVLIREYMPINLCTRVKGKAIISVNYNNLAKYKAFMAEYTELNKSLARLRNNSNIPPVLDMFAENNTTYTIFEYIEGVKMLDYLKENAGELSWEQVSKIFPPLFTTIGILHNAGIIHRAISPDTVYITDKGELKLSGFCVSAVRTANAGLEYELFKGYAAPEQYSANSSSRQGSWTDVYGVCALLYRALTGCMPVDSVSRQKHDDLHEPHMLDSRIPRHVSRVIMEGMNLNGRDRIQTITELVTRLFEQPAEDEEDMDSTVLLDSGIPSETPSAAPEAPVYQQSAYQHEQQSYEQPQEVIHQRSAASYKKPRRDDSYKYEKVNTVDRIKVPIIIGLLLLAILLTLSVILISILTPPKDETSSVRTRRSSISSNVVDDAEATKAADTEMPKLVGRFYEVVKEKWKDYFVLDAEYEYNNDYENDMIFEQAVPEGEMVSQGQVIKVKVSKGKESAYIPDFAGMTVDQYKNALDKAGITDFNYQFIESKSSYGKANTVVELQVDGKVVSPNTLFSNKEGKKLTVFYVSENANAQQYATAAPQVTEAPATTAEPVTQAPTTAAPAPTDPPPTDPPPTDPPQQPEQPVEGGEGSGEEQQ</sequence>
<dbReference type="RefSeq" id="WP_109727039.1">
    <property type="nucleotide sequence ID" value="NZ_CAMOTJ010000108.1"/>
</dbReference>
<dbReference type="EC" id="2.7.11.1" evidence="1"/>
<evidence type="ECO:0000256" key="8">
    <source>
        <dbReference type="ARBA" id="ARBA00048679"/>
    </source>
</evidence>